<name>A0ABS7P1A3_9NOCA</name>
<accession>A0ABS7P1A3</accession>
<dbReference type="NCBIfam" id="NF033521">
    <property type="entry name" value="lasso_leader_L3"/>
    <property type="match status" value="1"/>
</dbReference>
<gene>
    <name evidence="1" type="ORF">HQ603_04855</name>
</gene>
<proteinExistence type="predicted"/>
<evidence type="ECO:0000313" key="2">
    <source>
        <dbReference type="Proteomes" id="UP000825228"/>
    </source>
</evidence>
<reference evidence="1 2" key="1">
    <citation type="submission" date="2020-06" db="EMBL/GenBank/DDBJ databases">
        <title>Taxonomy, biology and ecology of Rhodococcus bacteria occurring in California pistachio and other woody hosts as revealed by genome sequence analyses.</title>
        <authorList>
            <person name="Gai Y."/>
            <person name="Riely B."/>
        </authorList>
    </citation>
    <scope>NUCLEOTIDE SEQUENCE [LARGE SCALE GENOMIC DNA]</scope>
    <source>
        <strain evidence="1 2">BP-281</strain>
    </source>
</reference>
<evidence type="ECO:0000313" key="1">
    <source>
        <dbReference type="EMBL" id="MBY6366080.1"/>
    </source>
</evidence>
<keyword evidence="2" id="KW-1185">Reference proteome</keyword>
<comment type="caution">
    <text evidence="1">The sequence shown here is derived from an EMBL/GenBank/DDBJ whole genome shotgun (WGS) entry which is preliminary data.</text>
</comment>
<organism evidence="1 2">
    <name type="scientific">Rhodococcoides corynebacterioides</name>
    <dbReference type="NCBI Taxonomy" id="53972"/>
    <lineage>
        <taxon>Bacteria</taxon>
        <taxon>Bacillati</taxon>
        <taxon>Actinomycetota</taxon>
        <taxon>Actinomycetes</taxon>
        <taxon>Mycobacteriales</taxon>
        <taxon>Nocardiaceae</taxon>
        <taxon>Rhodococcoides</taxon>
    </lineage>
</organism>
<dbReference type="EMBL" id="JABUBU010000002">
    <property type="protein sequence ID" value="MBY6366080.1"/>
    <property type="molecule type" value="Genomic_DNA"/>
</dbReference>
<protein>
    <submittedName>
        <fullName evidence="1">Lasso RiPP family leader peptide-containing protein</fullName>
    </submittedName>
</protein>
<dbReference type="RefSeq" id="WP_222683436.1">
    <property type="nucleotide sequence ID" value="NZ_JABUBS010000010.1"/>
</dbReference>
<dbReference type="Proteomes" id="UP000825228">
    <property type="component" value="Unassembled WGS sequence"/>
</dbReference>
<sequence length="39" mass="4465">MKAKKPYTSPKLRKVGTFRADTGYARRRFPEPLLNISLG</sequence>